<dbReference type="PANTHER" id="PTHR12110">
    <property type="entry name" value="HYDROXYPYRUVATE ISOMERASE"/>
    <property type="match status" value="1"/>
</dbReference>
<dbReference type="Pfam" id="PF01261">
    <property type="entry name" value="AP_endonuc_2"/>
    <property type="match status" value="1"/>
</dbReference>
<keyword evidence="4" id="KW-1185">Reference proteome</keyword>
<feature type="domain" description="Xylose isomerase-like TIM barrel" evidence="2">
    <location>
        <begin position="106"/>
        <end position="353"/>
    </location>
</feature>
<comment type="caution">
    <text evidence="3">The sequence shown here is derived from an EMBL/GenBank/DDBJ whole genome shotgun (WGS) entry which is preliminary data.</text>
</comment>
<name>A0ABV5TJF7_9ACTN</name>
<dbReference type="InterPro" id="IPR006311">
    <property type="entry name" value="TAT_signal"/>
</dbReference>
<dbReference type="Gene3D" id="3.20.20.150">
    <property type="entry name" value="Divalent-metal-dependent TIM barrel enzymes"/>
    <property type="match status" value="1"/>
</dbReference>
<gene>
    <name evidence="3" type="ORF">ACFFRH_27545</name>
</gene>
<reference evidence="3 4" key="1">
    <citation type="submission" date="2024-09" db="EMBL/GenBank/DDBJ databases">
        <authorList>
            <person name="Sun Q."/>
            <person name="Mori K."/>
        </authorList>
    </citation>
    <scope>NUCLEOTIDE SEQUENCE [LARGE SCALE GENOMIC DNA]</scope>
    <source>
        <strain evidence="3 4">JCM 3028</strain>
    </source>
</reference>
<evidence type="ECO:0000256" key="1">
    <source>
        <dbReference type="SAM" id="Phobius"/>
    </source>
</evidence>
<dbReference type="GO" id="GO:0016853">
    <property type="term" value="F:isomerase activity"/>
    <property type="evidence" value="ECO:0007669"/>
    <property type="project" value="UniProtKB-KW"/>
</dbReference>
<keyword evidence="1" id="KW-0812">Transmembrane</keyword>
<organism evidence="3 4">
    <name type="scientific">Streptosporangium vulgare</name>
    <dbReference type="NCBI Taxonomy" id="46190"/>
    <lineage>
        <taxon>Bacteria</taxon>
        <taxon>Bacillati</taxon>
        <taxon>Actinomycetota</taxon>
        <taxon>Actinomycetes</taxon>
        <taxon>Streptosporangiales</taxon>
        <taxon>Streptosporangiaceae</taxon>
        <taxon>Streptosporangium</taxon>
    </lineage>
</organism>
<dbReference type="Proteomes" id="UP001589610">
    <property type="component" value="Unassembled WGS sequence"/>
</dbReference>
<evidence type="ECO:0000313" key="3">
    <source>
        <dbReference type="EMBL" id="MFB9679250.1"/>
    </source>
</evidence>
<dbReference type="RefSeq" id="WP_386160622.1">
    <property type="nucleotide sequence ID" value="NZ_JBHMBS010000014.1"/>
</dbReference>
<proteinExistence type="predicted"/>
<dbReference type="EMBL" id="JBHMBS010000014">
    <property type="protein sequence ID" value="MFB9679250.1"/>
    <property type="molecule type" value="Genomic_DNA"/>
</dbReference>
<dbReference type="SUPFAM" id="SSF51658">
    <property type="entry name" value="Xylose isomerase-like"/>
    <property type="match status" value="1"/>
</dbReference>
<keyword evidence="3" id="KW-0413">Isomerase</keyword>
<accession>A0ABV5TJF7</accession>
<dbReference type="PANTHER" id="PTHR12110:SF41">
    <property type="entry name" value="INOSOSE DEHYDRATASE"/>
    <property type="match status" value="1"/>
</dbReference>
<evidence type="ECO:0000259" key="2">
    <source>
        <dbReference type="Pfam" id="PF01261"/>
    </source>
</evidence>
<feature type="transmembrane region" description="Helical" evidence="1">
    <location>
        <begin position="26"/>
        <end position="51"/>
    </location>
</feature>
<protein>
    <submittedName>
        <fullName evidence="3">Sugar phosphate isomerase/epimerase family protein</fullName>
    </submittedName>
</protein>
<keyword evidence="1" id="KW-0472">Membrane</keyword>
<keyword evidence="1" id="KW-1133">Transmembrane helix</keyword>
<dbReference type="InterPro" id="IPR050312">
    <property type="entry name" value="IolE/XylAMocC-like"/>
</dbReference>
<dbReference type="InterPro" id="IPR036237">
    <property type="entry name" value="Xyl_isomerase-like_sf"/>
</dbReference>
<dbReference type="InterPro" id="IPR013022">
    <property type="entry name" value="Xyl_isomerase-like_TIM-brl"/>
</dbReference>
<dbReference type="PROSITE" id="PS51318">
    <property type="entry name" value="TAT"/>
    <property type="match status" value="1"/>
</dbReference>
<sequence>MSAHQEETDEVAGALRRRLGLNRRQFLAATTGVTAVAAVSAVGPLASAAYASPGGDQERGQGHGHGDRNALVPEAKRGIILYTVRDVISRDPAANTSLPAGFRRVFEELSRIGYKQVEFAGYRQHANAEGGADLETVEGARLLRRWLDDNGLKAQGNHGFIPGSWPLTQADLDRFKLTLEIANILGMEHVGTGGDPTGSAYKADWDLAAQKWNGLGSIASAAGLKLYTHNHDAAYGFLLDTGPLDELGRPTRSSGVRKLEYFLDITSRRHVYLEMDIFWAHVAQYRFRTYVARNGSTQTDVFDPLKLVRQNEKRFPLFHAKDGKSNTATGNGYDMVPFGTGDIDYRAFFSKLDIEKRHNPMYEQDNAPGGAAEPGRSLQYADLSYKNLAALRRR</sequence>
<evidence type="ECO:0000313" key="4">
    <source>
        <dbReference type="Proteomes" id="UP001589610"/>
    </source>
</evidence>